<reference evidence="2" key="1">
    <citation type="journal article" date="2022" name="Mol. Ecol. Resour.">
        <title>The genomes of chicory, endive, great burdock and yacon provide insights into Asteraceae palaeo-polyploidization history and plant inulin production.</title>
        <authorList>
            <person name="Fan W."/>
            <person name="Wang S."/>
            <person name="Wang H."/>
            <person name="Wang A."/>
            <person name="Jiang F."/>
            <person name="Liu H."/>
            <person name="Zhao H."/>
            <person name="Xu D."/>
            <person name="Zhang Y."/>
        </authorList>
    </citation>
    <scope>NUCLEOTIDE SEQUENCE [LARGE SCALE GENOMIC DNA]</scope>
    <source>
        <strain evidence="2">cv. Yunnan</strain>
    </source>
</reference>
<name>A0ACB8YLF5_9ASTR</name>
<proteinExistence type="predicted"/>
<sequence>MSLYRTTIVEKKMEDCIQEIEEGSIIDCTRKDTWKVRVSLITCVLIGKKGGKKKANTFTFTSTFVCSCGWFALVLITCEMVKKDQKIQYKSLSPSLLSSLPLLSSPSINKEKYKGVRMRSWGSWVSEIRAPNQKSRIWLGSYSTPEAAARAYDAALLCVKGPIANLNFPPHQYDHDSLTDNMSPKSIKRVAAAAAATTITSTPSSPSYSTPLSSFSPSQSSSSNETSQRFTLESDPLDGTLMSMVAPWCNFDSPRYNDMMQNGSPFNPFDEEGDEVRICSFH</sequence>
<evidence type="ECO:0000313" key="2">
    <source>
        <dbReference type="Proteomes" id="UP001056120"/>
    </source>
</evidence>
<organism evidence="1 2">
    <name type="scientific">Smallanthus sonchifolius</name>
    <dbReference type="NCBI Taxonomy" id="185202"/>
    <lineage>
        <taxon>Eukaryota</taxon>
        <taxon>Viridiplantae</taxon>
        <taxon>Streptophyta</taxon>
        <taxon>Embryophyta</taxon>
        <taxon>Tracheophyta</taxon>
        <taxon>Spermatophyta</taxon>
        <taxon>Magnoliopsida</taxon>
        <taxon>eudicotyledons</taxon>
        <taxon>Gunneridae</taxon>
        <taxon>Pentapetalae</taxon>
        <taxon>asterids</taxon>
        <taxon>campanulids</taxon>
        <taxon>Asterales</taxon>
        <taxon>Asteraceae</taxon>
        <taxon>Asteroideae</taxon>
        <taxon>Heliantheae alliance</taxon>
        <taxon>Millerieae</taxon>
        <taxon>Smallanthus</taxon>
    </lineage>
</organism>
<dbReference type="EMBL" id="CM042044">
    <property type="protein sequence ID" value="KAI3685946.1"/>
    <property type="molecule type" value="Genomic_DNA"/>
</dbReference>
<protein>
    <submittedName>
        <fullName evidence="1">Uncharacterized protein</fullName>
    </submittedName>
</protein>
<dbReference type="Proteomes" id="UP001056120">
    <property type="component" value="Linkage Group LG27"/>
</dbReference>
<keyword evidence="2" id="KW-1185">Reference proteome</keyword>
<comment type="caution">
    <text evidence="1">The sequence shown here is derived from an EMBL/GenBank/DDBJ whole genome shotgun (WGS) entry which is preliminary data.</text>
</comment>
<gene>
    <name evidence="1" type="ORF">L1987_79615</name>
</gene>
<accession>A0ACB8YLF5</accession>
<evidence type="ECO:0000313" key="1">
    <source>
        <dbReference type="EMBL" id="KAI3685946.1"/>
    </source>
</evidence>
<reference evidence="1 2" key="2">
    <citation type="journal article" date="2022" name="Mol. Ecol. Resour.">
        <title>The genomes of chicory, endive, great burdock and yacon provide insights into Asteraceae paleo-polyploidization history and plant inulin production.</title>
        <authorList>
            <person name="Fan W."/>
            <person name="Wang S."/>
            <person name="Wang H."/>
            <person name="Wang A."/>
            <person name="Jiang F."/>
            <person name="Liu H."/>
            <person name="Zhao H."/>
            <person name="Xu D."/>
            <person name="Zhang Y."/>
        </authorList>
    </citation>
    <scope>NUCLEOTIDE SEQUENCE [LARGE SCALE GENOMIC DNA]</scope>
    <source>
        <strain evidence="2">cv. Yunnan</strain>
        <tissue evidence="1">Leaves</tissue>
    </source>
</reference>